<evidence type="ECO:0000256" key="5">
    <source>
        <dbReference type="PROSITE-ProRule" id="PRU00335"/>
    </source>
</evidence>
<evidence type="ECO:0000259" key="6">
    <source>
        <dbReference type="PROSITE" id="PS50977"/>
    </source>
</evidence>
<evidence type="ECO:0000313" key="8">
    <source>
        <dbReference type="Proteomes" id="UP000545493"/>
    </source>
</evidence>
<dbReference type="InterPro" id="IPR050109">
    <property type="entry name" value="HTH-type_TetR-like_transc_reg"/>
</dbReference>
<evidence type="ECO:0000256" key="3">
    <source>
        <dbReference type="ARBA" id="ARBA00023125"/>
    </source>
</evidence>
<dbReference type="PROSITE" id="PS50977">
    <property type="entry name" value="HTH_TETR_2"/>
    <property type="match status" value="1"/>
</dbReference>
<evidence type="ECO:0000256" key="2">
    <source>
        <dbReference type="ARBA" id="ARBA00023015"/>
    </source>
</evidence>
<keyword evidence="8" id="KW-1185">Reference proteome</keyword>
<dbReference type="Proteomes" id="UP000545493">
    <property type="component" value="Unassembled WGS sequence"/>
</dbReference>
<keyword evidence="2" id="KW-0805">Transcription regulation</keyword>
<dbReference type="GO" id="GO:0000976">
    <property type="term" value="F:transcription cis-regulatory region binding"/>
    <property type="evidence" value="ECO:0007669"/>
    <property type="project" value="TreeGrafter"/>
</dbReference>
<gene>
    <name evidence="7" type="ORF">FHU38_001596</name>
</gene>
<accession>A0A7X5UNH2</accession>
<name>A0A7X5UNH2_9PSEU</name>
<dbReference type="GO" id="GO:0003700">
    <property type="term" value="F:DNA-binding transcription factor activity"/>
    <property type="evidence" value="ECO:0007669"/>
    <property type="project" value="TreeGrafter"/>
</dbReference>
<feature type="DNA-binding region" description="H-T-H motif" evidence="5">
    <location>
        <begin position="31"/>
        <end position="50"/>
    </location>
</feature>
<dbReference type="PANTHER" id="PTHR30055:SF234">
    <property type="entry name" value="HTH-TYPE TRANSCRIPTIONAL REGULATOR BETI"/>
    <property type="match status" value="1"/>
</dbReference>
<dbReference type="Gene3D" id="1.10.357.10">
    <property type="entry name" value="Tetracycline Repressor, domain 2"/>
    <property type="match status" value="1"/>
</dbReference>
<dbReference type="InterPro" id="IPR039538">
    <property type="entry name" value="BetI_C"/>
</dbReference>
<dbReference type="PANTHER" id="PTHR30055">
    <property type="entry name" value="HTH-TYPE TRANSCRIPTIONAL REGULATOR RUTR"/>
    <property type="match status" value="1"/>
</dbReference>
<reference evidence="7 8" key="1">
    <citation type="submission" date="2020-03" db="EMBL/GenBank/DDBJ databases">
        <title>Sequencing the genomes of 1000 actinobacteria strains.</title>
        <authorList>
            <person name="Klenk H.-P."/>
        </authorList>
    </citation>
    <scope>NUCLEOTIDE SEQUENCE [LARGE SCALE GENOMIC DNA]</scope>
    <source>
        <strain evidence="7 8">DSM 45685</strain>
    </source>
</reference>
<dbReference type="InterPro" id="IPR036271">
    <property type="entry name" value="Tet_transcr_reg_TetR-rel_C_sf"/>
</dbReference>
<evidence type="ECO:0000256" key="1">
    <source>
        <dbReference type="ARBA" id="ARBA00022491"/>
    </source>
</evidence>
<dbReference type="SUPFAM" id="SSF48498">
    <property type="entry name" value="Tetracyclin repressor-like, C-terminal domain"/>
    <property type="match status" value="1"/>
</dbReference>
<dbReference type="SUPFAM" id="SSF46689">
    <property type="entry name" value="Homeodomain-like"/>
    <property type="match status" value="1"/>
</dbReference>
<dbReference type="InterPro" id="IPR001647">
    <property type="entry name" value="HTH_TetR"/>
</dbReference>
<comment type="caution">
    <text evidence="7">The sequence shown here is derived from an EMBL/GenBank/DDBJ whole genome shotgun (WGS) entry which is preliminary data.</text>
</comment>
<sequence>MPKVVDHEQRRRELARAVWQVIRERGVEAASVRAVAARAGWSHGSVQYYFSTQAELLNFAMRVITDEAEQRVDRMRLPADPIQAALAVLERLLPLDPDARTANELWVAFLSRVLVDPAARELNTEGNERLARLLWDQLWQLDNAGLLPAGFDLELEADRLHALFDGIALQAVTDPARMTPALARKVIGYHLDTLLRRGGT</sequence>
<evidence type="ECO:0000313" key="7">
    <source>
        <dbReference type="EMBL" id="NIJ11252.1"/>
    </source>
</evidence>
<dbReference type="RefSeq" id="WP_167168296.1">
    <property type="nucleotide sequence ID" value="NZ_JAAOYM010000001.1"/>
</dbReference>
<proteinExistence type="predicted"/>
<feature type="domain" description="HTH tetR-type" evidence="6">
    <location>
        <begin position="8"/>
        <end position="68"/>
    </location>
</feature>
<organism evidence="7 8">
    <name type="scientific">Saccharomonospora amisosensis</name>
    <dbReference type="NCBI Taxonomy" id="1128677"/>
    <lineage>
        <taxon>Bacteria</taxon>
        <taxon>Bacillati</taxon>
        <taxon>Actinomycetota</taxon>
        <taxon>Actinomycetes</taxon>
        <taxon>Pseudonocardiales</taxon>
        <taxon>Pseudonocardiaceae</taxon>
        <taxon>Saccharomonospora</taxon>
    </lineage>
</organism>
<keyword evidence="3 5" id="KW-0238">DNA-binding</keyword>
<keyword evidence="4" id="KW-0804">Transcription</keyword>
<dbReference type="AlphaFoldDB" id="A0A7X5UNH2"/>
<dbReference type="Pfam" id="PF13977">
    <property type="entry name" value="TetR_C_6"/>
    <property type="match status" value="1"/>
</dbReference>
<protein>
    <submittedName>
        <fullName evidence="7">AcrR family transcriptional regulator</fullName>
    </submittedName>
</protein>
<evidence type="ECO:0000256" key="4">
    <source>
        <dbReference type="ARBA" id="ARBA00023163"/>
    </source>
</evidence>
<dbReference type="InterPro" id="IPR009057">
    <property type="entry name" value="Homeodomain-like_sf"/>
</dbReference>
<keyword evidence="1" id="KW-0678">Repressor</keyword>
<dbReference type="Pfam" id="PF00440">
    <property type="entry name" value="TetR_N"/>
    <property type="match status" value="1"/>
</dbReference>
<dbReference type="EMBL" id="JAAOYM010000001">
    <property type="protein sequence ID" value="NIJ11252.1"/>
    <property type="molecule type" value="Genomic_DNA"/>
</dbReference>